<keyword evidence="8" id="KW-1185">Reference proteome</keyword>
<feature type="domain" description="Late embryogenesis abundant protein LEA-2 subgroup" evidence="6">
    <location>
        <begin position="102"/>
        <end position="198"/>
    </location>
</feature>
<dbReference type="PANTHER" id="PTHR31415">
    <property type="entry name" value="OS05G0367900 PROTEIN"/>
    <property type="match status" value="1"/>
</dbReference>
<evidence type="ECO:0000259" key="6">
    <source>
        <dbReference type="Pfam" id="PF03168"/>
    </source>
</evidence>
<evidence type="ECO:0000313" key="7">
    <source>
        <dbReference type="EMBL" id="CAH9079907.1"/>
    </source>
</evidence>
<evidence type="ECO:0000256" key="2">
    <source>
        <dbReference type="ARBA" id="ARBA00022692"/>
    </source>
</evidence>
<dbReference type="Pfam" id="PF03168">
    <property type="entry name" value="LEA_2"/>
    <property type="match status" value="1"/>
</dbReference>
<organism evidence="7 8">
    <name type="scientific">Cuscuta europaea</name>
    <name type="common">European dodder</name>
    <dbReference type="NCBI Taxonomy" id="41803"/>
    <lineage>
        <taxon>Eukaryota</taxon>
        <taxon>Viridiplantae</taxon>
        <taxon>Streptophyta</taxon>
        <taxon>Embryophyta</taxon>
        <taxon>Tracheophyta</taxon>
        <taxon>Spermatophyta</taxon>
        <taxon>Magnoliopsida</taxon>
        <taxon>eudicotyledons</taxon>
        <taxon>Gunneridae</taxon>
        <taxon>Pentapetalae</taxon>
        <taxon>asterids</taxon>
        <taxon>lamiids</taxon>
        <taxon>Solanales</taxon>
        <taxon>Convolvulaceae</taxon>
        <taxon>Cuscuteae</taxon>
        <taxon>Cuscuta</taxon>
        <taxon>Cuscuta subgen. Cuscuta</taxon>
    </lineage>
</organism>
<proteinExistence type="predicted"/>
<keyword evidence="3 5" id="KW-1133">Transmembrane helix</keyword>
<evidence type="ECO:0000256" key="3">
    <source>
        <dbReference type="ARBA" id="ARBA00022989"/>
    </source>
</evidence>
<dbReference type="Proteomes" id="UP001152484">
    <property type="component" value="Unassembled WGS sequence"/>
</dbReference>
<dbReference type="InterPro" id="IPR044839">
    <property type="entry name" value="NDR1-like"/>
</dbReference>
<comment type="subcellular location">
    <subcellularLocation>
        <location evidence="1">Membrane</location>
        <topology evidence="1">Single-pass membrane protein</topology>
    </subcellularLocation>
</comment>
<keyword evidence="4 5" id="KW-0472">Membrane</keyword>
<evidence type="ECO:0000256" key="1">
    <source>
        <dbReference type="ARBA" id="ARBA00004167"/>
    </source>
</evidence>
<accession>A0A9P0YWW7</accession>
<dbReference type="InterPro" id="IPR004864">
    <property type="entry name" value="LEA_2"/>
</dbReference>
<name>A0A9P0YWW7_CUSEU</name>
<reference evidence="7" key="1">
    <citation type="submission" date="2022-07" db="EMBL/GenBank/DDBJ databases">
        <authorList>
            <person name="Macas J."/>
            <person name="Novak P."/>
            <person name="Neumann P."/>
        </authorList>
    </citation>
    <scope>NUCLEOTIDE SEQUENCE</scope>
</reference>
<gene>
    <name evidence="7" type="ORF">CEURO_LOCUS7311</name>
</gene>
<feature type="transmembrane region" description="Helical" evidence="5">
    <location>
        <begin position="46"/>
        <end position="68"/>
    </location>
</feature>
<dbReference type="GO" id="GO:0009506">
    <property type="term" value="C:plasmodesma"/>
    <property type="evidence" value="ECO:0007669"/>
    <property type="project" value="TreeGrafter"/>
</dbReference>
<dbReference type="AlphaFoldDB" id="A0A9P0YWW7"/>
<dbReference type="GO" id="GO:0098542">
    <property type="term" value="P:defense response to other organism"/>
    <property type="evidence" value="ECO:0007669"/>
    <property type="project" value="InterPro"/>
</dbReference>
<dbReference type="PANTHER" id="PTHR31415:SF4">
    <property type="entry name" value="NDR1_HIN1-LIKE PROTEIN 3"/>
    <property type="match status" value="1"/>
</dbReference>
<protein>
    <recommendedName>
        <fullName evidence="6">Late embryogenesis abundant protein LEA-2 subgroup domain-containing protein</fullName>
    </recommendedName>
</protein>
<evidence type="ECO:0000313" key="8">
    <source>
        <dbReference type="Proteomes" id="UP001152484"/>
    </source>
</evidence>
<dbReference type="EMBL" id="CAMAPE010000011">
    <property type="protein sequence ID" value="CAH9079907.1"/>
    <property type="molecule type" value="Genomic_DNA"/>
</dbReference>
<dbReference type="GO" id="GO:0005886">
    <property type="term" value="C:plasma membrane"/>
    <property type="evidence" value="ECO:0007669"/>
    <property type="project" value="TreeGrafter"/>
</dbReference>
<evidence type="ECO:0000256" key="4">
    <source>
        <dbReference type="ARBA" id="ARBA00023136"/>
    </source>
</evidence>
<keyword evidence="2 5" id="KW-0812">Transmembrane</keyword>
<comment type="caution">
    <text evidence="7">The sequence shown here is derived from an EMBL/GenBank/DDBJ whole genome shotgun (WGS) entry which is preliminary data.</text>
</comment>
<evidence type="ECO:0000256" key="5">
    <source>
        <dbReference type="SAM" id="Phobius"/>
    </source>
</evidence>
<dbReference type="OrthoDB" id="1889094at2759"/>
<sequence>MKGAQLNGAYYGPTIPPPANTYHRHSTRGGGCNPISCLCNCIFNCICQLICTAVVIFGVLVVVLWLLFRPNQLKFYVDEATLTQFDLPPTNNTLHYDLAVNMSIRNPNKRIGVYYDSIEASAFYKGKRLSTQENVATFYQGHKNTTSFKIQPFRGSQVVSINAGDRASYDEEKKAGAYEIDVKLRMKLRLKLGRWMKIGKGKTRIECNLKVPLKPAASSTKFEKTRCDLDW</sequence>